<reference evidence="2" key="1">
    <citation type="submission" date="2021-02" db="EMBL/GenBank/DDBJ databases">
        <authorList>
            <person name="Nieuwenhuis M."/>
            <person name="Van De Peppel L.J.J."/>
        </authorList>
    </citation>
    <scope>NUCLEOTIDE SEQUENCE</scope>
    <source>
        <strain evidence="2">D49</strain>
    </source>
</reference>
<sequence>MIQFRGHYATQNAGPSSYPAPAPVPVPAPAAPARRLLPAVNKFAMWHNDAGLVVSPFNRTIPSVIDEPCEYTNSSTQHQHPKKRPDDLIWLAFYPIRDVNSGPLFSVLSVTREEIHNAIEEVPNGDGPAKYRLKEDLRNSWAQLEDSLLSVVESLMAPQSQIYPPIQYPRWPHQYGYKDANKSREGVLNAVRGAKGAFRMLAAVLSFALSLWLTPYEDDCFEKAFTYLATRPHDPIPRVWLDSLARSSICNLAPGTRPGAFINPYTSRWGRAFEFFCRASVPIWILWGENYKEKVKSISDPCMAKAYLPNDKLIEQAKMTTLEYSQLILPGRRNYRPLEGARAPPDTAQSSSGMDLPLDQRRSQSGGPYPSDTSAAGEGPAAKDPRANVERGALQKPHETWEMFFARMQEAYERRKTQEDPKMKQQREDHERYAAKHGWSKGSRVFIWEQDDIDASFYRRKPLGRDPEVIEGEWRQTTCHQRFFWGHLNQWDLCPHLPTQPPGAEPVLSEQDLDDLEDEDLHQLETQMNATFSANNEAVGPGMLLTVHATFARHTKIRTLEYDFPHSNIVDYLRLRHGFNATIGGWNPGCHATDKERKDCLARNESALVVKKLLYGPLDIQLEAQTFEAIVDFWNTALNQSLKLADLPMGWDISPTAPEESRLVLNRSIVACERAFGKKDGKDMYILQPCALSKHQSEWFVATPDATTVLLVYRSGWQTMFEIARGLLDLGIPFRTVIKMRKSQFQQRPSSFDSQGLGYRPNDFAPKPIDYLEYTEMRDEVLKSFVGRAIRMAGGLVGRIAAEIVPDVDVFAGPVYKDEVVAESVGDFCFVDDCLEDERLDVVCGVFRVQLNHQNQQAHSKSSFWPQHSTWLQSGLAGDQWTPRAEEFYRQRLKDFEDGRFNIFSSREWKTKHKMDVKALTSVRTTSRELASSFVRLPSLV</sequence>
<organism evidence="2 3">
    <name type="scientific">Sphagnurus paluster</name>
    <dbReference type="NCBI Taxonomy" id="117069"/>
    <lineage>
        <taxon>Eukaryota</taxon>
        <taxon>Fungi</taxon>
        <taxon>Dikarya</taxon>
        <taxon>Basidiomycota</taxon>
        <taxon>Agaricomycotina</taxon>
        <taxon>Agaricomycetes</taxon>
        <taxon>Agaricomycetidae</taxon>
        <taxon>Agaricales</taxon>
        <taxon>Tricholomatineae</taxon>
        <taxon>Lyophyllaceae</taxon>
        <taxon>Sphagnurus</taxon>
    </lineage>
</organism>
<keyword evidence="3" id="KW-1185">Reference proteome</keyword>
<comment type="caution">
    <text evidence="2">The sequence shown here is derived from an EMBL/GenBank/DDBJ whole genome shotgun (WGS) entry which is preliminary data.</text>
</comment>
<dbReference type="OrthoDB" id="3268696at2759"/>
<reference evidence="2" key="2">
    <citation type="submission" date="2021-10" db="EMBL/GenBank/DDBJ databases">
        <title>Phylogenomics reveals ancestral predisposition of the termite-cultivated fungus Termitomyces towards a domesticated lifestyle.</title>
        <authorList>
            <person name="Auxier B."/>
            <person name="Grum-Grzhimaylo A."/>
            <person name="Cardenas M.E."/>
            <person name="Lodge J.D."/>
            <person name="Laessoe T."/>
            <person name="Pedersen O."/>
            <person name="Smith M.E."/>
            <person name="Kuyper T.W."/>
            <person name="Franco-Molano E.A."/>
            <person name="Baroni T.J."/>
            <person name="Aanen D.K."/>
        </authorList>
    </citation>
    <scope>NUCLEOTIDE SEQUENCE</scope>
    <source>
        <strain evidence="2">D49</strain>
    </source>
</reference>
<proteinExistence type="predicted"/>
<feature type="region of interest" description="Disordered" evidence="1">
    <location>
        <begin position="336"/>
        <end position="387"/>
    </location>
</feature>
<accession>A0A9P7FPP9</accession>
<name>A0A9P7FPP9_9AGAR</name>
<dbReference type="Proteomes" id="UP000717328">
    <property type="component" value="Unassembled WGS sequence"/>
</dbReference>
<dbReference type="EMBL" id="JABCKI010006199">
    <property type="protein sequence ID" value="KAG5635030.1"/>
    <property type="molecule type" value="Genomic_DNA"/>
</dbReference>
<evidence type="ECO:0000313" key="3">
    <source>
        <dbReference type="Proteomes" id="UP000717328"/>
    </source>
</evidence>
<dbReference type="AlphaFoldDB" id="A0A9P7FPP9"/>
<gene>
    <name evidence="2" type="ORF">H0H81_012671</name>
</gene>
<evidence type="ECO:0000313" key="2">
    <source>
        <dbReference type="EMBL" id="KAG5635030.1"/>
    </source>
</evidence>
<protein>
    <submittedName>
        <fullName evidence="2">Uncharacterized protein</fullName>
    </submittedName>
</protein>
<feature type="compositionally biased region" description="Polar residues" evidence="1">
    <location>
        <begin position="363"/>
        <end position="374"/>
    </location>
</feature>
<evidence type="ECO:0000256" key="1">
    <source>
        <dbReference type="SAM" id="MobiDB-lite"/>
    </source>
</evidence>